<feature type="compositionally biased region" description="Basic and acidic residues" evidence="1">
    <location>
        <begin position="223"/>
        <end position="234"/>
    </location>
</feature>
<feature type="compositionally biased region" description="Polar residues" evidence="1">
    <location>
        <begin position="873"/>
        <end position="892"/>
    </location>
</feature>
<comment type="caution">
    <text evidence="2">The sequence shown here is derived from an EMBL/GenBank/DDBJ whole genome shotgun (WGS) entry which is preliminary data.</text>
</comment>
<feature type="region of interest" description="Disordered" evidence="1">
    <location>
        <begin position="816"/>
        <end position="953"/>
    </location>
</feature>
<feature type="compositionally biased region" description="Basic residues" evidence="1">
    <location>
        <begin position="834"/>
        <end position="850"/>
    </location>
</feature>
<feature type="compositionally biased region" description="Basic residues" evidence="1">
    <location>
        <begin position="671"/>
        <end position="683"/>
    </location>
</feature>
<dbReference type="GO" id="GO:0042393">
    <property type="term" value="F:histone binding"/>
    <property type="evidence" value="ECO:0007669"/>
    <property type="project" value="InterPro"/>
</dbReference>
<feature type="compositionally biased region" description="Polar residues" evidence="1">
    <location>
        <begin position="606"/>
        <end position="617"/>
    </location>
</feature>
<feature type="region of interest" description="Disordered" evidence="1">
    <location>
        <begin position="205"/>
        <end position="286"/>
    </location>
</feature>
<dbReference type="AlphaFoldDB" id="A0A8H7XR97"/>
<dbReference type="OrthoDB" id="2420608at2759"/>
<dbReference type="GO" id="GO:0005634">
    <property type="term" value="C:nucleus"/>
    <property type="evidence" value="ECO:0007669"/>
    <property type="project" value="InterPro"/>
</dbReference>
<gene>
    <name evidence="2" type="ORF">JR316_010064</name>
</gene>
<proteinExistence type="predicted"/>
<feature type="compositionally biased region" description="Polar residues" evidence="1">
    <location>
        <begin position="267"/>
        <end position="281"/>
    </location>
</feature>
<feature type="compositionally biased region" description="Polar residues" evidence="1">
    <location>
        <begin position="54"/>
        <end position="64"/>
    </location>
</feature>
<feature type="compositionally biased region" description="Polar residues" evidence="1">
    <location>
        <begin position="522"/>
        <end position="554"/>
    </location>
</feature>
<feature type="region of interest" description="Disordered" evidence="1">
    <location>
        <begin position="303"/>
        <end position="740"/>
    </location>
</feature>
<reference evidence="2" key="1">
    <citation type="submission" date="2021-02" db="EMBL/GenBank/DDBJ databases">
        <title>Psilocybe cubensis genome.</title>
        <authorList>
            <person name="Mckernan K.J."/>
            <person name="Crawford S."/>
            <person name="Trippe A."/>
            <person name="Kane L.T."/>
            <person name="Mclaughlin S."/>
        </authorList>
    </citation>
    <scope>NUCLEOTIDE SEQUENCE [LARGE SCALE GENOMIC DNA]</scope>
    <source>
        <strain evidence="2">MGC-MH-2018</strain>
    </source>
</reference>
<feature type="compositionally biased region" description="Acidic residues" evidence="1">
    <location>
        <begin position="694"/>
        <end position="704"/>
    </location>
</feature>
<evidence type="ECO:0000313" key="2">
    <source>
        <dbReference type="EMBL" id="KAG5165368.1"/>
    </source>
</evidence>
<sequence>MQTMGPPPAKSPEKPLLITPSASPPPTRLSSRISDGASPTKKPRFNSIARLTPSDASSYASRTINPEDVQKERAASKMRLFDVWSSLAERYTVPVEEDDIINIQTGEITRDNGYLRRSKKLEFGSIALGDVPAEDYDSPEEEEDEYDIDELDAFADDASEISYQDMEGHPDDEHIERDVPPSTILTAADAEDLREFMNAERLRRELCGSDLEDEEVEGYTSPEEERTDSVEQAEHSTFPKSIISEEPELSIGDEEDVASQEERKTTDGNTLENLNRPSTETVSEDELDNWNIDDANVVYPIAKEEQFNDHGRSNTDSEIEIIEHFNPSSSIQKSTSRSQQRIFTDETPAILRSRRQVHEPLHQLYTPPESSSSSRPSATPSRNVIDLSHSSSSSSSPSKTRSDTPRNVNDLNYISNTAPDTPVPHINLAYLKKGKKSRSPSKLSSGMSSKSPTNTSTKLPTAQPFVLITPRQYSTQLKSETRHPTAPVRRFGETGTSIQKDEDPKLSRTSKGKNKAVDLSEDSQQQQSRTQCLPSSIKQGKVQQQSLQDSIPSSDESEAPIESSPITPLRFGVPKRKQNTVRVSPKSKNIKATMVKDHNGRKETYRQFQSDNSQSSPFKKRKRASSDVNSDFSDYAVQERESESSPLKSIRAPSRPSSSSSFHAPANNEHHRQKPRSRTRAGGRRANEYSASEDNYDSESSESESGDRHQRRKSDSGGVPMPVPHHGYHHIPYASSHYAPQPLPDPRAQLIISQAMQQLSALVGATWTPLQQYMEGSVPNTPHRRHDVRLPNGPFITPTHHPHPYSYMYDPALSNATLPPESSECDSSPTKLSSGRRKSLVKRSRSRGRRVSFNLDADARQRMVDEVDGYSSPPVSMSSKNLSTDVRQASSSRGDKSVNTKQVGQKHKREKTPGRRQELTDNDESDVELKRRGRTPGPSIESCSARKGSKKRP</sequence>
<feature type="compositionally biased region" description="Acidic residues" evidence="1">
    <location>
        <begin position="245"/>
        <end position="259"/>
    </location>
</feature>
<feature type="region of interest" description="Disordered" evidence="1">
    <location>
        <begin position="1"/>
        <end position="71"/>
    </location>
</feature>
<feature type="compositionally biased region" description="Low complexity" evidence="1">
    <location>
        <begin position="328"/>
        <end position="342"/>
    </location>
</feature>
<feature type="compositionally biased region" description="Low complexity" evidence="1">
    <location>
        <begin position="440"/>
        <end position="452"/>
    </location>
</feature>
<organism evidence="2">
    <name type="scientific">Psilocybe cubensis</name>
    <name type="common">Psychedelic mushroom</name>
    <name type="synonym">Stropharia cubensis</name>
    <dbReference type="NCBI Taxonomy" id="181762"/>
    <lineage>
        <taxon>Eukaryota</taxon>
        <taxon>Fungi</taxon>
        <taxon>Dikarya</taxon>
        <taxon>Basidiomycota</taxon>
        <taxon>Agaricomycotina</taxon>
        <taxon>Agaricomycetes</taxon>
        <taxon>Agaricomycetidae</taxon>
        <taxon>Agaricales</taxon>
        <taxon>Agaricineae</taxon>
        <taxon>Strophariaceae</taxon>
        <taxon>Psilocybe</taxon>
    </lineage>
</organism>
<dbReference type="Pfam" id="PF10384">
    <property type="entry name" value="Scm3"/>
    <property type="match status" value="1"/>
</dbReference>
<evidence type="ECO:0000256" key="1">
    <source>
        <dbReference type="SAM" id="MobiDB-lite"/>
    </source>
</evidence>
<feature type="compositionally biased region" description="Pro residues" evidence="1">
    <location>
        <begin position="1"/>
        <end position="10"/>
    </location>
</feature>
<feature type="compositionally biased region" description="Polar residues" evidence="1">
    <location>
        <begin position="405"/>
        <end position="419"/>
    </location>
</feature>
<feature type="compositionally biased region" description="Low complexity" evidence="1">
    <location>
        <begin position="388"/>
        <end position="398"/>
    </location>
</feature>
<feature type="compositionally biased region" description="Basic and acidic residues" evidence="1">
    <location>
        <begin position="166"/>
        <end position="179"/>
    </location>
</feature>
<protein>
    <submittedName>
        <fullName evidence="2">Uncharacterized protein</fullName>
    </submittedName>
</protein>
<accession>A0A8H7XR97</accession>
<dbReference type="EMBL" id="JAFIQS010000010">
    <property type="protein sequence ID" value="KAG5165368.1"/>
    <property type="molecule type" value="Genomic_DNA"/>
</dbReference>
<feature type="compositionally biased region" description="Low complexity" evidence="1">
    <location>
        <begin position="649"/>
        <end position="661"/>
    </location>
</feature>
<name>A0A8H7XR97_PSICU</name>
<dbReference type="InterPro" id="IPR018465">
    <property type="entry name" value="Scm3/HJURP"/>
</dbReference>
<feature type="compositionally biased region" description="Basic and acidic residues" evidence="1">
    <location>
        <begin position="303"/>
        <end position="315"/>
    </location>
</feature>
<feature type="compositionally biased region" description="Basic and acidic residues" evidence="1">
    <location>
        <begin position="594"/>
        <end position="605"/>
    </location>
</feature>
<feature type="region of interest" description="Disordered" evidence="1">
    <location>
        <begin position="164"/>
        <end position="183"/>
    </location>
</feature>
<feature type="compositionally biased region" description="Low complexity" evidence="1">
    <location>
        <begin position="367"/>
        <end position="381"/>
    </location>
</feature>